<dbReference type="Pfam" id="PF00069">
    <property type="entry name" value="Pkinase"/>
    <property type="match status" value="1"/>
</dbReference>
<dbReference type="OrthoDB" id="266718at2759"/>
<dbReference type="InterPro" id="IPR017441">
    <property type="entry name" value="Protein_kinase_ATP_BS"/>
</dbReference>
<keyword evidence="4 9" id="KW-0547">Nucleotide-binding</keyword>
<keyword evidence="3" id="KW-0808">Transferase</keyword>
<dbReference type="InterPro" id="IPR008271">
    <property type="entry name" value="Ser/Thr_kinase_AS"/>
</dbReference>
<protein>
    <recommendedName>
        <fullName evidence="1">non-specific serine/threonine protein kinase</fullName>
        <ecNumber evidence="1">2.7.11.1</ecNumber>
    </recommendedName>
</protein>
<dbReference type="SUPFAM" id="SSF56112">
    <property type="entry name" value="Protein kinase-like (PK-like)"/>
    <property type="match status" value="1"/>
</dbReference>
<dbReference type="GO" id="GO:0007224">
    <property type="term" value="P:smoothened signaling pathway"/>
    <property type="evidence" value="ECO:0007669"/>
    <property type="project" value="TreeGrafter"/>
</dbReference>
<feature type="region of interest" description="Disordered" evidence="10">
    <location>
        <begin position="323"/>
        <end position="351"/>
    </location>
</feature>
<dbReference type="InterPro" id="IPR000719">
    <property type="entry name" value="Prot_kinase_dom"/>
</dbReference>
<keyword evidence="5 12" id="KW-0418">Kinase</keyword>
<dbReference type="GO" id="GO:0004674">
    <property type="term" value="F:protein serine/threonine kinase activity"/>
    <property type="evidence" value="ECO:0007669"/>
    <property type="project" value="UniProtKB-KW"/>
</dbReference>
<dbReference type="PANTHER" id="PTHR22983">
    <property type="entry name" value="PROTEIN KINASE RELATED"/>
    <property type="match status" value="1"/>
</dbReference>
<feature type="compositionally biased region" description="Low complexity" evidence="10">
    <location>
        <begin position="327"/>
        <end position="336"/>
    </location>
</feature>
<dbReference type="GO" id="GO:0005737">
    <property type="term" value="C:cytoplasm"/>
    <property type="evidence" value="ECO:0007669"/>
    <property type="project" value="UniProtKB-ARBA"/>
</dbReference>
<evidence type="ECO:0000256" key="3">
    <source>
        <dbReference type="ARBA" id="ARBA00022679"/>
    </source>
</evidence>
<dbReference type="FunFam" id="1.10.510.10:FF:000571">
    <property type="entry name" value="Maternal embryonic leucine zipper kinase"/>
    <property type="match status" value="1"/>
</dbReference>
<keyword evidence="6 9" id="KW-0067">ATP-binding</keyword>
<keyword evidence="2" id="KW-0723">Serine/threonine-protein kinase</keyword>
<evidence type="ECO:0000256" key="1">
    <source>
        <dbReference type="ARBA" id="ARBA00012513"/>
    </source>
</evidence>
<dbReference type="PROSITE" id="PS00108">
    <property type="entry name" value="PROTEIN_KINASE_ST"/>
    <property type="match status" value="1"/>
</dbReference>
<evidence type="ECO:0000256" key="4">
    <source>
        <dbReference type="ARBA" id="ARBA00022741"/>
    </source>
</evidence>
<feature type="domain" description="Protein kinase" evidence="11">
    <location>
        <begin position="38"/>
        <end position="290"/>
    </location>
</feature>
<evidence type="ECO:0000256" key="7">
    <source>
        <dbReference type="ARBA" id="ARBA00047899"/>
    </source>
</evidence>
<name>A0A2S2QG64_9HEMI</name>
<accession>A0A2S2QG64</accession>
<dbReference type="EC" id="2.7.11.1" evidence="1"/>
<dbReference type="PANTHER" id="PTHR22983:SF6">
    <property type="entry name" value="SERINE_THREONINE-PROTEIN KINASE 36"/>
    <property type="match status" value="1"/>
</dbReference>
<dbReference type="PROSITE" id="PS00107">
    <property type="entry name" value="PROTEIN_KINASE_ATP"/>
    <property type="match status" value="1"/>
</dbReference>
<dbReference type="EMBL" id="GGMS01007511">
    <property type="protein sequence ID" value="MBY76714.1"/>
    <property type="molecule type" value="Transcribed_RNA"/>
</dbReference>
<dbReference type="Gene3D" id="1.10.510.10">
    <property type="entry name" value="Transferase(Phosphotransferase) domain 1"/>
    <property type="match status" value="1"/>
</dbReference>
<dbReference type="FunFam" id="3.30.200.20:FF:000042">
    <property type="entry name" value="Aurora kinase A"/>
    <property type="match status" value="1"/>
</dbReference>
<dbReference type="PROSITE" id="PS50011">
    <property type="entry name" value="PROTEIN_KINASE_DOM"/>
    <property type="match status" value="1"/>
</dbReference>
<proteinExistence type="predicted"/>
<dbReference type="AlphaFoldDB" id="A0A2S2QG64"/>
<feature type="binding site" evidence="9">
    <location>
        <position position="71"/>
    </location>
    <ligand>
        <name>ATP</name>
        <dbReference type="ChEBI" id="CHEBI:30616"/>
    </ligand>
</feature>
<sequence length="665" mass="75648">MNGHFRRRESSLCMTDEIKHPMMVGDERLAFWAHCHNYQLGDKIGEGSFGKVFKALHIKSNMVVAFKFIFKLDELKTLQQEVEIQQKLHHPNIVRMLESFGNEHGIALVMEFVPRSLKEIIETEGILNEQRTQAIICQLVSALHYLHRKSILHRDLKPPNILLDHNDVVKLCDFGLARFMLTGTQVLTQASLKGTPLYMAPEVINSPVIPPTYNHNADLWSLGCIAYHLLCGKPPFDTKCLMHLIQMMKDQPIVWPNTVSPVCRNFLEQLLQKNPLQRLTWPGLLDHEFVKNRVFTIDENQDFDELSELDDIVYPLNSMKINEEETTSNSSTSHELTSIDDTTEEEDLRSSQSSWCSETCQELDVCSVKTNSTSNNTNTNEYMSEEWIVFLRQSASEVVSGNLTSMSQKSFVLVILSSLKSMTVSSKLLHYVVTLLSIPFVTPNIQQTEKDLITHVYVETKVIPCLMQAFSNVFKSPARNCVSPAPPDNSGLQELGCLESVLLLVEGLSLDKPMECLKQFSDSIVYLKIVPLLQKCLSLSHGNTHLVTNTLAVLILTLIYLPRNINLVQDIVIGKHLESRISNVELHKLLRNSENATVRERTCVLLLHMTRLSPHSLLNVWHQTLTNDIEFLKDDPCPNVVQAAIYTSELLKKTQFYKVETESRE</sequence>
<evidence type="ECO:0000256" key="10">
    <source>
        <dbReference type="SAM" id="MobiDB-lite"/>
    </source>
</evidence>
<evidence type="ECO:0000313" key="12">
    <source>
        <dbReference type="EMBL" id="MBY76714.1"/>
    </source>
</evidence>
<organism evidence="12">
    <name type="scientific">Sipha flava</name>
    <name type="common">yellow sugarcane aphid</name>
    <dbReference type="NCBI Taxonomy" id="143950"/>
    <lineage>
        <taxon>Eukaryota</taxon>
        <taxon>Metazoa</taxon>
        <taxon>Ecdysozoa</taxon>
        <taxon>Arthropoda</taxon>
        <taxon>Hexapoda</taxon>
        <taxon>Insecta</taxon>
        <taxon>Pterygota</taxon>
        <taxon>Neoptera</taxon>
        <taxon>Paraneoptera</taxon>
        <taxon>Hemiptera</taxon>
        <taxon>Sternorrhyncha</taxon>
        <taxon>Aphidomorpha</taxon>
        <taxon>Aphidoidea</taxon>
        <taxon>Aphididae</taxon>
        <taxon>Sipha</taxon>
    </lineage>
</organism>
<evidence type="ECO:0000256" key="9">
    <source>
        <dbReference type="PROSITE-ProRule" id="PRU10141"/>
    </source>
</evidence>
<evidence type="ECO:0000256" key="2">
    <source>
        <dbReference type="ARBA" id="ARBA00022527"/>
    </source>
</evidence>
<dbReference type="GO" id="GO:0005524">
    <property type="term" value="F:ATP binding"/>
    <property type="evidence" value="ECO:0007669"/>
    <property type="project" value="UniProtKB-UniRule"/>
</dbReference>
<gene>
    <name evidence="12" type="primary">STK36</name>
    <name evidence="12" type="ORF">g.96551</name>
</gene>
<evidence type="ECO:0000259" key="11">
    <source>
        <dbReference type="PROSITE" id="PS50011"/>
    </source>
</evidence>
<evidence type="ECO:0000256" key="8">
    <source>
        <dbReference type="ARBA" id="ARBA00048679"/>
    </source>
</evidence>
<comment type="catalytic activity">
    <reaction evidence="7">
        <text>L-threonyl-[protein] + ATP = O-phospho-L-threonyl-[protein] + ADP + H(+)</text>
        <dbReference type="Rhea" id="RHEA:46608"/>
        <dbReference type="Rhea" id="RHEA-COMP:11060"/>
        <dbReference type="Rhea" id="RHEA-COMP:11605"/>
        <dbReference type="ChEBI" id="CHEBI:15378"/>
        <dbReference type="ChEBI" id="CHEBI:30013"/>
        <dbReference type="ChEBI" id="CHEBI:30616"/>
        <dbReference type="ChEBI" id="CHEBI:61977"/>
        <dbReference type="ChEBI" id="CHEBI:456216"/>
        <dbReference type="EC" id="2.7.11.1"/>
    </reaction>
</comment>
<dbReference type="SMART" id="SM00220">
    <property type="entry name" value="S_TKc"/>
    <property type="match status" value="1"/>
</dbReference>
<evidence type="ECO:0000256" key="6">
    <source>
        <dbReference type="ARBA" id="ARBA00022840"/>
    </source>
</evidence>
<comment type="catalytic activity">
    <reaction evidence="8">
        <text>L-seryl-[protein] + ATP = O-phospho-L-seryl-[protein] + ADP + H(+)</text>
        <dbReference type="Rhea" id="RHEA:17989"/>
        <dbReference type="Rhea" id="RHEA-COMP:9863"/>
        <dbReference type="Rhea" id="RHEA-COMP:11604"/>
        <dbReference type="ChEBI" id="CHEBI:15378"/>
        <dbReference type="ChEBI" id="CHEBI:29999"/>
        <dbReference type="ChEBI" id="CHEBI:30616"/>
        <dbReference type="ChEBI" id="CHEBI:83421"/>
        <dbReference type="ChEBI" id="CHEBI:456216"/>
        <dbReference type="EC" id="2.7.11.1"/>
    </reaction>
</comment>
<evidence type="ECO:0000256" key="5">
    <source>
        <dbReference type="ARBA" id="ARBA00022777"/>
    </source>
</evidence>
<reference evidence="12" key="1">
    <citation type="submission" date="2018-04" db="EMBL/GenBank/DDBJ databases">
        <title>Transcriptome assembly of Sipha flava.</title>
        <authorList>
            <person name="Scully E.D."/>
            <person name="Geib S.M."/>
            <person name="Palmer N.A."/>
            <person name="Koch K."/>
            <person name="Bradshaw J."/>
            <person name="Heng-Moss T."/>
            <person name="Sarath G."/>
        </authorList>
    </citation>
    <scope>NUCLEOTIDE SEQUENCE</scope>
</reference>
<dbReference type="InterPro" id="IPR011009">
    <property type="entry name" value="Kinase-like_dom_sf"/>
</dbReference>